<keyword evidence="4" id="KW-1185">Reference proteome</keyword>
<dbReference type="Pfam" id="PF21534">
    <property type="entry name" value="Rost"/>
    <property type="match status" value="2"/>
</dbReference>
<organism evidence="3 4">
    <name type="scientific">Patiria miniata</name>
    <name type="common">Bat star</name>
    <name type="synonym">Asterina miniata</name>
    <dbReference type="NCBI Taxonomy" id="46514"/>
    <lineage>
        <taxon>Eukaryota</taxon>
        <taxon>Metazoa</taxon>
        <taxon>Echinodermata</taxon>
        <taxon>Eleutherozoa</taxon>
        <taxon>Asterozoa</taxon>
        <taxon>Asteroidea</taxon>
        <taxon>Valvatacea</taxon>
        <taxon>Valvatida</taxon>
        <taxon>Asterinidae</taxon>
        <taxon>Patiria</taxon>
    </lineage>
</organism>
<keyword evidence="2" id="KW-0472">Membrane</keyword>
<sequence length="307" mass="35077">MACGGRLELSDFWLNHEDASLFAKSQWPVHQSIYLAWRVFLALYTTGWLVAEFVVYWDDGAFFIFLTNWTYIVLTLYAVWSCFGTFYFTFSGGRKSRCNESSATGPSQAFVPHPPYTDPTSSDERRPLLHQLPSSEEPAPSPRLPIYFKLVWLTFNICLATDILITVLFWSFLVPPHQSPVVWAFNINIHILNTVFIYTELAVTAIPVRLVHFVYGLVYGLLYAIFTLIYYLAGGMNPETKSTVIYPNLVDWSHAGQTALVVSVSSVVEALGFIFLGYAVYRLRVYIHRRYFHTRSDDRSALTTADI</sequence>
<evidence type="ECO:0000313" key="3">
    <source>
        <dbReference type="EnsemblMetazoa" id="XP_038056201.1"/>
    </source>
</evidence>
<feature type="transmembrane region" description="Helical" evidence="2">
    <location>
        <begin position="35"/>
        <end position="57"/>
    </location>
</feature>
<dbReference type="GO" id="GO:0016020">
    <property type="term" value="C:membrane"/>
    <property type="evidence" value="ECO:0007669"/>
    <property type="project" value="TreeGrafter"/>
</dbReference>
<feature type="transmembrane region" description="Helical" evidence="2">
    <location>
        <begin position="69"/>
        <end position="90"/>
    </location>
</feature>
<feature type="region of interest" description="Disordered" evidence="1">
    <location>
        <begin position="101"/>
        <end position="124"/>
    </location>
</feature>
<keyword evidence="2" id="KW-1133">Transmembrane helix</keyword>
<feature type="transmembrane region" description="Helical" evidence="2">
    <location>
        <begin position="150"/>
        <end position="174"/>
    </location>
</feature>
<feature type="transmembrane region" description="Helical" evidence="2">
    <location>
        <begin position="180"/>
        <end position="198"/>
    </location>
</feature>
<dbReference type="PANTHER" id="PTHR12242">
    <property type="entry name" value="OS02G0130600 PROTEIN-RELATED"/>
    <property type="match status" value="1"/>
</dbReference>
<name>A0A913ZYQ3_PATMI</name>
<dbReference type="OrthoDB" id="419711at2759"/>
<dbReference type="OMA" id="WFIYLSN"/>
<reference evidence="3" key="1">
    <citation type="submission" date="2022-11" db="UniProtKB">
        <authorList>
            <consortium name="EnsemblMetazoa"/>
        </authorList>
    </citation>
    <scope>IDENTIFICATION</scope>
</reference>
<evidence type="ECO:0000313" key="4">
    <source>
        <dbReference type="Proteomes" id="UP000887568"/>
    </source>
</evidence>
<keyword evidence="2" id="KW-0812">Transmembrane</keyword>
<proteinExistence type="predicted"/>
<evidence type="ECO:0000256" key="2">
    <source>
        <dbReference type="SAM" id="Phobius"/>
    </source>
</evidence>
<dbReference type="Proteomes" id="UP000887568">
    <property type="component" value="Unplaced"/>
</dbReference>
<dbReference type="EnsemblMetazoa" id="XM_038200273.1">
    <property type="protein sequence ID" value="XP_038056201.1"/>
    <property type="gene ID" value="LOC119728180"/>
</dbReference>
<dbReference type="GeneID" id="119728180"/>
<dbReference type="PANTHER" id="PTHR12242:SF45">
    <property type="entry name" value="MARVEL DOMAIN-CONTAINING PROTEIN"/>
    <property type="match status" value="1"/>
</dbReference>
<evidence type="ECO:0000256" key="1">
    <source>
        <dbReference type="SAM" id="MobiDB-lite"/>
    </source>
</evidence>
<feature type="transmembrane region" description="Helical" evidence="2">
    <location>
        <begin position="210"/>
        <end position="233"/>
    </location>
</feature>
<dbReference type="AlphaFoldDB" id="A0A913ZYQ3"/>
<dbReference type="InterPro" id="IPR049352">
    <property type="entry name" value="Rost"/>
</dbReference>
<dbReference type="RefSeq" id="XP_038056201.1">
    <property type="nucleotide sequence ID" value="XM_038200273.1"/>
</dbReference>
<feature type="transmembrane region" description="Helical" evidence="2">
    <location>
        <begin position="259"/>
        <end position="281"/>
    </location>
</feature>
<evidence type="ECO:0008006" key="5">
    <source>
        <dbReference type="Google" id="ProtNLM"/>
    </source>
</evidence>
<accession>A0A913ZYQ3</accession>
<protein>
    <recommendedName>
        <fullName evidence="5">Protein rolling stone</fullName>
    </recommendedName>
</protein>